<protein>
    <submittedName>
        <fullName evidence="1">Uncharacterized protein</fullName>
    </submittedName>
</protein>
<name>A0A3A1WHX5_9HYPH</name>
<dbReference type="AlphaFoldDB" id="A0A3A1WHX5"/>
<dbReference type="GO" id="GO:0003676">
    <property type="term" value="F:nucleic acid binding"/>
    <property type="evidence" value="ECO:0007669"/>
    <property type="project" value="InterPro"/>
</dbReference>
<gene>
    <name evidence="1" type="ORF">D3218_12975</name>
</gene>
<organism evidence="1 2">
    <name type="scientific">Aureimonas flava</name>
    <dbReference type="NCBI Taxonomy" id="2320271"/>
    <lineage>
        <taxon>Bacteria</taxon>
        <taxon>Pseudomonadati</taxon>
        <taxon>Pseudomonadota</taxon>
        <taxon>Alphaproteobacteria</taxon>
        <taxon>Hyphomicrobiales</taxon>
        <taxon>Aurantimonadaceae</taxon>
        <taxon>Aureimonas</taxon>
    </lineage>
</organism>
<reference evidence="2" key="1">
    <citation type="submission" date="2018-09" db="EMBL/GenBank/DDBJ databases">
        <authorList>
            <person name="Tuo L."/>
        </authorList>
    </citation>
    <scope>NUCLEOTIDE SEQUENCE [LARGE SCALE GENOMIC DNA]</scope>
    <source>
        <strain evidence="2">M2BS4Y-1</strain>
    </source>
</reference>
<dbReference type="OrthoDB" id="8221184at2"/>
<evidence type="ECO:0000313" key="2">
    <source>
        <dbReference type="Proteomes" id="UP000265750"/>
    </source>
</evidence>
<proteinExistence type="predicted"/>
<dbReference type="Proteomes" id="UP000265750">
    <property type="component" value="Unassembled WGS sequence"/>
</dbReference>
<dbReference type="EMBL" id="QYRN01000006">
    <property type="protein sequence ID" value="RIY00194.1"/>
    <property type="molecule type" value="Genomic_DNA"/>
</dbReference>
<dbReference type="InterPro" id="IPR036397">
    <property type="entry name" value="RNaseH_sf"/>
</dbReference>
<accession>A0A3A1WHX5</accession>
<dbReference type="RefSeq" id="WP_119540504.1">
    <property type="nucleotide sequence ID" value="NZ_QYRN01000006.1"/>
</dbReference>
<dbReference type="SUPFAM" id="SSF53098">
    <property type="entry name" value="Ribonuclease H-like"/>
    <property type="match status" value="1"/>
</dbReference>
<dbReference type="InterPro" id="IPR012337">
    <property type="entry name" value="RNaseH-like_sf"/>
</dbReference>
<evidence type="ECO:0000313" key="1">
    <source>
        <dbReference type="EMBL" id="RIY00194.1"/>
    </source>
</evidence>
<sequence>MIVYGIDPGQNCGVCIYDTDRSLSAMEPMLLKAPKKAEDGRELEIEEKCWELGRLLVALMRQKRPHLVAIEEPMRAIPKKGNAAGSFSSNQIVGGIAMICGLKGIKLITIPSGTWRSHFYPEGFKPPVKVIQEKGGTTRTENDWKTAAREKCAELRITVTNHDMAEACGIAFAATFDQTFKWMQHNMEKAA</sequence>
<keyword evidence="2" id="KW-1185">Reference proteome</keyword>
<comment type="caution">
    <text evidence="1">The sequence shown here is derived from an EMBL/GenBank/DDBJ whole genome shotgun (WGS) entry which is preliminary data.</text>
</comment>
<dbReference type="Gene3D" id="3.30.420.10">
    <property type="entry name" value="Ribonuclease H-like superfamily/Ribonuclease H"/>
    <property type="match status" value="1"/>
</dbReference>